<dbReference type="PRINTS" id="PR00111">
    <property type="entry name" value="ABHYDROLASE"/>
</dbReference>
<dbReference type="PANTHER" id="PTHR46438">
    <property type="entry name" value="ALPHA/BETA-HYDROLASES SUPERFAMILY PROTEIN"/>
    <property type="match status" value="1"/>
</dbReference>
<feature type="domain" description="AB hydrolase-1" evidence="1">
    <location>
        <begin position="24"/>
        <end position="256"/>
    </location>
</feature>
<keyword evidence="3" id="KW-1185">Reference proteome</keyword>
<dbReference type="PRINTS" id="PR00412">
    <property type="entry name" value="EPOXHYDRLASE"/>
</dbReference>
<dbReference type="Gene3D" id="3.40.50.1820">
    <property type="entry name" value="alpha/beta hydrolase"/>
    <property type="match status" value="1"/>
</dbReference>
<reference evidence="3" key="1">
    <citation type="journal article" date="2019" name="Int. J. Syst. Evol. Microbiol.">
        <title>The Global Catalogue of Microorganisms (GCM) 10K type strain sequencing project: providing services to taxonomists for standard genome sequencing and annotation.</title>
        <authorList>
            <consortium name="The Broad Institute Genomics Platform"/>
            <consortium name="The Broad Institute Genome Sequencing Center for Infectious Disease"/>
            <person name="Wu L."/>
            <person name="Ma J."/>
        </authorList>
    </citation>
    <scope>NUCLEOTIDE SEQUENCE [LARGE SCALE GENOMIC DNA]</scope>
    <source>
        <strain evidence="3">JCM 9458</strain>
    </source>
</reference>
<name>A0ABP6T3F0_9ACTN</name>
<protein>
    <submittedName>
        <fullName evidence="2">Alpha/beta hydrolase</fullName>
    </submittedName>
</protein>
<evidence type="ECO:0000259" key="1">
    <source>
        <dbReference type="Pfam" id="PF12697"/>
    </source>
</evidence>
<sequence length="269" mass="28443">MEISYLDRGPGRIAYDVQGEGPLVVCVPGMGDLRSTYRFLAPRLAAAGFRVATVDLRGHGDSDDNFPAYDDVAAGSDVLALVEHLGGGPALLVGNSMGAAAATWAAAEEPDAVAGLVLLGAFVRDPKINPVLSVLMKVLLVKPWGPAAWKAYYKSLYPGNPPADLDQHLASIAASMRRGGHWRSFVRTTRTSHAPVEARLTEVHTPTLVLMGEKDRDWADAAAEGRFVADALGGELIVVPNAGHYPMAEYPDQVAPAVQAFAQRAHAGA</sequence>
<evidence type="ECO:0000313" key="3">
    <source>
        <dbReference type="Proteomes" id="UP001501676"/>
    </source>
</evidence>
<dbReference type="InterPro" id="IPR000073">
    <property type="entry name" value="AB_hydrolase_1"/>
</dbReference>
<dbReference type="RefSeq" id="WP_345730447.1">
    <property type="nucleotide sequence ID" value="NZ_BAAAYN010000031.1"/>
</dbReference>
<dbReference type="InterPro" id="IPR000639">
    <property type="entry name" value="Epox_hydrolase-like"/>
</dbReference>
<organism evidence="2 3">
    <name type="scientific">Cryptosporangium minutisporangium</name>
    <dbReference type="NCBI Taxonomy" id="113569"/>
    <lineage>
        <taxon>Bacteria</taxon>
        <taxon>Bacillati</taxon>
        <taxon>Actinomycetota</taxon>
        <taxon>Actinomycetes</taxon>
        <taxon>Cryptosporangiales</taxon>
        <taxon>Cryptosporangiaceae</taxon>
        <taxon>Cryptosporangium</taxon>
    </lineage>
</organism>
<accession>A0ABP6T3F0</accession>
<dbReference type="Pfam" id="PF12697">
    <property type="entry name" value="Abhydrolase_6"/>
    <property type="match status" value="1"/>
</dbReference>
<comment type="caution">
    <text evidence="2">The sequence shown here is derived from an EMBL/GenBank/DDBJ whole genome shotgun (WGS) entry which is preliminary data.</text>
</comment>
<dbReference type="PANTHER" id="PTHR46438:SF11">
    <property type="entry name" value="LIPASE-RELATED"/>
    <property type="match status" value="1"/>
</dbReference>
<dbReference type="SUPFAM" id="SSF53474">
    <property type="entry name" value="alpha/beta-Hydrolases"/>
    <property type="match status" value="1"/>
</dbReference>
<gene>
    <name evidence="2" type="ORF">GCM10020369_48030</name>
</gene>
<dbReference type="EMBL" id="BAAAYN010000031">
    <property type="protein sequence ID" value="GAA3391166.1"/>
    <property type="molecule type" value="Genomic_DNA"/>
</dbReference>
<keyword evidence="2" id="KW-0378">Hydrolase</keyword>
<dbReference type="GO" id="GO:0016787">
    <property type="term" value="F:hydrolase activity"/>
    <property type="evidence" value="ECO:0007669"/>
    <property type="project" value="UniProtKB-KW"/>
</dbReference>
<evidence type="ECO:0000313" key="2">
    <source>
        <dbReference type="EMBL" id="GAA3391166.1"/>
    </source>
</evidence>
<dbReference type="Proteomes" id="UP001501676">
    <property type="component" value="Unassembled WGS sequence"/>
</dbReference>
<proteinExistence type="predicted"/>
<dbReference type="InterPro" id="IPR029058">
    <property type="entry name" value="AB_hydrolase_fold"/>
</dbReference>